<dbReference type="EMBL" id="BARW01015648">
    <property type="protein sequence ID" value="GAI97234.1"/>
    <property type="molecule type" value="Genomic_DNA"/>
</dbReference>
<feature type="non-terminal residue" evidence="1">
    <location>
        <position position="1"/>
    </location>
</feature>
<name>X1UXZ0_9ZZZZ</name>
<gene>
    <name evidence="1" type="ORF">S12H4_27412</name>
</gene>
<comment type="caution">
    <text evidence="1">The sequence shown here is derived from an EMBL/GenBank/DDBJ whole genome shotgun (WGS) entry which is preliminary data.</text>
</comment>
<protein>
    <submittedName>
        <fullName evidence="1">Uncharacterized protein</fullName>
    </submittedName>
</protein>
<reference evidence="1" key="1">
    <citation type="journal article" date="2014" name="Front. Microbiol.">
        <title>High frequency of phylogenetically diverse reductive dehalogenase-homologous genes in deep subseafloor sedimentary metagenomes.</title>
        <authorList>
            <person name="Kawai M."/>
            <person name="Futagami T."/>
            <person name="Toyoda A."/>
            <person name="Takaki Y."/>
            <person name="Nishi S."/>
            <person name="Hori S."/>
            <person name="Arai W."/>
            <person name="Tsubouchi T."/>
            <person name="Morono Y."/>
            <person name="Uchiyama I."/>
            <person name="Ito T."/>
            <person name="Fujiyama A."/>
            <person name="Inagaki F."/>
            <person name="Takami H."/>
        </authorList>
    </citation>
    <scope>NUCLEOTIDE SEQUENCE</scope>
    <source>
        <strain evidence="1">Expedition CK06-06</strain>
    </source>
</reference>
<accession>X1UXZ0</accession>
<sequence length="75" mass="7851">PSAVETFEGTIFKTPGGSPASIKISPINRATKGVEVDGLNITVFPAVMVLRISLKGIRKGKFHGEITSVTPKGSN</sequence>
<proteinExistence type="predicted"/>
<organism evidence="1">
    <name type="scientific">marine sediment metagenome</name>
    <dbReference type="NCBI Taxonomy" id="412755"/>
    <lineage>
        <taxon>unclassified sequences</taxon>
        <taxon>metagenomes</taxon>
        <taxon>ecological metagenomes</taxon>
    </lineage>
</organism>
<dbReference type="AlphaFoldDB" id="X1UXZ0"/>
<evidence type="ECO:0000313" key="1">
    <source>
        <dbReference type="EMBL" id="GAI97234.1"/>
    </source>
</evidence>